<organism evidence="2 3">
    <name type="scientific">Ruegeria pomeroyi</name>
    <dbReference type="NCBI Taxonomy" id="89184"/>
    <lineage>
        <taxon>Bacteria</taxon>
        <taxon>Pseudomonadati</taxon>
        <taxon>Pseudomonadota</taxon>
        <taxon>Alphaproteobacteria</taxon>
        <taxon>Rhodobacterales</taxon>
        <taxon>Roseobacteraceae</taxon>
        <taxon>Ruegeria</taxon>
    </lineage>
</organism>
<proteinExistence type="predicted"/>
<dbReference type="InterPro" id="IPR024445">
    <property type="entry name" value="Tnp_ISXO2-like"/>
</dbReference>
<dbReference type="Pfam" id="PF12762">
    <property type="entry name" value="DDE_Tnp_IS1595"/>
    <property type="match status" value="1"/>
</dbReference>
<dbReference type="OMA" id="KRWCCKH"/>
<dbReference type="InterPro" id="IPR024442">
    <property type="entry name" value="Transposase_Zn_ribbon"/>
</dbReference>
<accession>A0A850LM39</accession>
<dbReference type="InterPro" id="IPR053164">
    <property type="entry name" value="IS1016-like_transposase"/>
</dbReference>
<dbReference type="Pfam" id="PF12760">
    <property type="entry name" value="Zn_ribbon_IS1595"/>
    <property type="match status" value="1"/>
</dbReference>
<dbReference type="AlphaFoldDB" id="A0A850LM39"/>
<comment type="caution">
    <text evidence="2">The sequence shown here is derived from an EMBL/GenBank/DDBJ whole genome shotgun (WGS) entry which is preliminary data.</text>
</comment>
<sequence>METSMITELKSVRDIWKKMPSERHARIFLEEMIWPSGRHCPHCGSLSSTPIRGRTARPGLYQCAERECCLQFTVTTKTPMHATKLDLRIWIAAIFLMLTSSKGISSVVMARILGVNQKTAWKLGHAIRELMDEREAVSARLAGVVEVDEAYVGGAPKFKKGVKNKRGRGTGKPMVLVAADRTGQAKATLIPNAKGATLGPIMKEWIDPSSALMTDSNTAYRKIGRSFASHHTVNHGKRQHSRPSKGAHINTVEAVNSQVQRALIGVYHRLGRQHLQRYLDEILWQWNHRQQEVKIRNRKTSSGTKTIATRVWKPIPVVDQMRGLLCCAVGRQLRRTPQWGLCWPIHLFEHKGTFA</sequence>
<dbReference type="NCBIfam" id="NF033547">
    <property type="entry name" value="transpos_IS1595"/>
    <property type="match status" value="1"/>
</dbReference>
<evidence type="ECO:0000313" key="3">
    <source>
        <dbReference type="Proteomes" id="UP000565723"/>
    </source>
</evidence>
<evidence type="ECO:0000259" key="1">
    <source>
        <dbReference type="SMART" id="SM01126"/>
    </source>
</evidence>
<dbReference type="RefSeq" id="WP_011046240.1">
    <property type="nucleotide sequence ID" value="NZ_CP076685.1"/>
</dbReference>
<dbReference type="PANTHER" id="PTHR47163:SF2">
    <property type="entry name" value="SI:DKEY-17M8.2"/>
    <property type="match status" value="1"/>
</dbReference>
<dbReference type="PANTHER" id="PTHR47163">
    <property type="entry name" value="DDE_TNP_IS1595 DOMAIN-CONTAINING PROTEIN"/>
    <property type="match status" value="1"/>
</dbReference>
<evidence type="ECO:0000313" key="2">
    <source>
        <dbReference type="EMBL" id="NVK98652.1"/>
    </source>
</evidence>
<dbReference type="SMART" id="SM01126">
    <property type="entry name" value="DDE_Tnp_IS1595"/>
    <property type="match status" value="1"/>
</dbReference>
<name>A0A850LM39_9RHOB</name>
<dbReference type="EMBL" id="JABXIY010000048">
    <property type="protein sequence ID" value="NVK98652.1"/>
    <property type="molecule type" value="Genomic_DNA"/>
</dbReference>
<gene>
    <name evidence="2" type="ORF">HW564_17125</name>
</gene>
<protein>
    <submittedName>
        <fullName evidence="2">IS1595-like element ISSpo8 family transposase</fullName>
    </submittedName>
</protein>
<feature type="domain" description="ISXO2-like transposase" evidence="1">
    <location>
        <begin position="140"/>
        <end position="287"/>
    </location>
</feature>
<dbReference type="Proteomes" id="UP000565723">
    <property type="component" value="Unassembled WGS sequence"/>
</dbReference>
<reference evidence="2 3" key="1">
    <citation type="journal article" date="2020" name="Proc. Natl. Acad. Sci. U.S.A.">
        <title>Ecological drivers of bacterial community assembly in synthetic phycospheres.</title>
        <authorList>
            <person name="Fu H."/>
            <person name="Uchimiya M."/>
            <person name="Gore J."/>
            <person name="Moran M.A."/>
        </authorList>
    </citation>
    <scope>NUCLEOTIDE SEQUENCE [LARGE SCALE GENOMIC DNA]</scope>
    <source>
        <strain evidence="2">HF-Din03</strain>
    </source>
</reference>